<name>G8ZJN9_PYRAB</name>
<evidence type="ECO:0000313" key="2">
    <source>
        <dbReference type="Proteomes" id="UP000009139"/>
    </source>
</evidence>
<comment type="miscellaneous">
    <text evidence="1">The sequence shown here is derived from an EMBL/GenBank/DDBJ third party annotation (TPA) entry.</text>
</comment>
<reference evidence="1 2" key="1">
    <citation type="journal article" date="2012" name="Curr. Microbiol.">
        <title>Re-annotation of two hyperthermophilic archaea Pyrococcus abyssi GE5 and Pyrococcus furiosus DSM 3638.</title>
        <authorList>
            <person name="Gao J."/>
            <person name="Wang J."/>
        </authorList>
    </citation>
    <scope>GENOME REANNOTATION</scope>
    <source>
        <strain evidence="2">GE5 / Orsay</strain>
    </source>
</reference>
<dbReference type="Proteomes" id="UP000009139">
    <property type="component" value="Chromosome"/>
</dbReference>
<sequence length="51" mass="5828">MSPGKTLNFTVIIKNTSELNDLYIIKPLIVYKVGNETHVEPMEPFYYATPP</sequence>
<dbReference type="AlphaFoldDB" id="G8ZJN9"/>
<dbReference type="EMBL" id="HE613800">
    <property type="protein sequence ID" value="CCE70498.1"/>
    <property type="molecule type" value="Genomic_DNA"/>
</dbReference>
<accession>G8ZJN9</accession>
<proteinExistence type="predicted"/>
<organism evidence="1 2">
    <name type="scientific">Pyrococcus abyssi (strain GE5 / Orsay)</name>
    <dbReference type="NCBI Taxonomy" id="272844"/>
    <lineage>
        <taxon>Archaea</taxon>
        <taxon>Methanobacteriati</taxon>
        <taxon>Methanobacteriota</taxon>
        <taxon>Thermococci</taxon>
        <taxon>Thermococcales</taxon>
        <taxon>Thermococcaceae</taxon>
        <taxon>Pyrococcus</taxon>
    </lineage>
</organism>
<evidence type="ECO:0000313" key="1">
    <source>
        <dbReference type="EMBL" id="CCE70498.1"/>
    </source>
</evidence>
<gene>
    <name evidence="1" type="ordered locus">PAB1650.1n</name>
</gene>
<protein>
    <submittedName>
        <fullName evidence="1">Uncharacterized protein</fullName>
    </submittedName>
</protein>